<name>A0A2K3DHV7_CHLRE</name>
<gene>
    <name evidence="2" type="ORF">CHLRE_08g378417v5</name>
</gene>
<dbReference type="EMBL" id="CM008969">
    <property type="protein sequence ID" value="PNW80112.1"/>
    <property type="molecule type" value="Genomic_DNA"/>
</dbReference>
<dbReference type="Proteomes" id="UP000006906">
    <property type="component" value="Chromosome 8"/>
</dbReference>
<feature type="signal peptide" evidence="1">
    <location>
        <begin position="1"/>
        <end position="28"/>
    </location>
</feature>
<reference evidence="2 3" key="1">
    <citation type="journal article" date="2007" name="Science">
        <title>The Chlamydomonas genome reveals the evolution of key animal and plant functions.</title>
        <authorList>
            <person name="Merchant S.S."/>
            <person name="Prochnik S.E."/>
            <person name="Vallon O."/>
            <person name="Harris E.H."/>
            <person name="Karpowicz S.J."/>
            <person name="Witman G.B."/>
            <person name="Terry A."/>
            <person name="Salamov A."/>
            <person name="Fritz-Laylin L.K."/>
            <person name="Marechal-Drouard L."/>
            <person name="Marshall W.F."/>
            <person name="Qu L.H."/>
            <person name="Nelson D.R."/>
            <person name="Sanderfoot A.A."/>
            <person name="Spalding M.H."/>
            <person name="Kapitonov V.V."/>
            <person name="Ren Q."/>
            <person name="Ferris P."/>
            <person name="Lindquist E."/>
            <person name="Shapiro H."/>
            <person name="Lucas S.M."/>
            <person name="Grimwood J."/>
            <person name="Schmutz J."/>
            <person name="Cardol P."/>
            <person name="Cerutti H."/>
            <person name="Chanfreau G."/>
            <person name="Chen C.L."/>
            <person name="Cognat V."/>
            <person name="Croft M.T."/>
            <person name="Dent R."/>
            <person name="Dutcher S."/>
            <person name="Fernandez E."/>
            <person name="Fukuzawa H."/>
            <person name="Gonzalez-Ballester D."/>
            <person name="Gonzalez-Halphen D."/>
            <person name="Hallmann A."/>
            <person name="Hanikenne M."/>
            <person name="Hippler M."/>
            <person name="Inwood W."/>
            <person name="Jabbari K."/>
            <person name="Kalanon M."/>
            <person name="Kuras R."/>
            <person name="Lefebvre P.A."/>
            <person name="Lemaire S.D."/>
            <person name="Lobanov A.V."/>
            <person name="Lohr M."/>
            <person name="Manuell A."/>
            <person name="Meier I."/>
            <person name="Mets L."/>
            <person name="Mittag M."/>
            <person name="Mittelmeier T."/>
            <person name="Moroney J.V."/>
            <person name="Moseley J."/>
            <person name="Napoli C."/>
            <person name="Nedelcu A.M."/>
            <person name="Niyogi K."/>
            <person name="Novoselov S.V."/>
            <person name="Paulsen I.T."/>
            <person name="Pazour G."/>
            <person name="Purton S."/>
            <person name="Ral J.P."/>
            <person name="Riano-Pachon D.M."/>
            <person name="Riekhof W."/>
            <person name="Rymarquis L."/>
            <person name="Schroda M."/>
            <person name="Stern D."/>
            <person name="Umen J."/>
            <person name="Willows R."/>
            <person name="Wilson N."/>
            <person name="Zimmer S.L."/>
            <person name="Allmer J."/>
            <person name="Balk J."/>
            <person name="Bisova K."/>
            <person name="Chen C.J."/>
            <person name="Elias M."/>
            <person name="Gendler K."/>
            <person name="Hauser C."/>
            <person name="Lamb M.R."/>
            <person name="Ledford H."/>
            <person name="Long J.C."/>
            <person name="Minagawa J."/>
            <person name="Page M.D."/>
            <person name="Pan J."/>
            <person name="Pootakham W."/>
            <person name="Roje S."/>
            <person name="Rose A."/>
            <person name="Stahlberg E."/>
            <person name="Terauchi A.M."/>
            <person name="Yang P."/>
            <person name="Ball S."/>
            <person name="Bowler C."/>
            <person name="Dieckmann C.L."/>
            <person name="Gladyshev V.N."/>
            <person name="Green P."/>
            <person name="Jorgensen R."/>
            <person name="Mayfield S."/>
            <person name="Mueller-Roeber B."/>
            <person name="Rajamani S."/>
            <person name="Sayre R.T."/>
            <person name="Brokstein P."/>
            <person name="Dubchak I."/>
            <person name="Goodstein D."/>
            <person name="Hornick L."/>
            <person name="Huang Y.W."/>
            <person name="Jhaveri J."/>
            <person name="Luo Y."/>
            <person name="Martinez D."/>
            <person name="Ngau W.C."/>
            <person name="Otillar B."/>
            <person name="Poliakov A."/>
            <person name="Porter A."/>
            <person name="Szajkowski L."/>
            <person name="Werner G."/>
            <person name="Zhou K."/>
            <person name="Grigoriev I.V."/>
            <person name="Rokhsar D.S."/>
            <person name="Grossman A.R."/>
        </authorList>
    </citation>
    <scope>NUCLEOTIDE SEQUENCE [LARGE SCALE GENOMIC DNA]</scope>
    <source>
        <strain evidence="3">CC-503</strain>
    </source>
</reference>
<organism evidence="2 3">
    <name type="scientific">Chlamydomonas reinhardtii</name>
    <name type="common">Chlamydomonas smithii</name>
    <dbReference type="NCBI Taxonomy" id="3055"/>
    <lineage>
        <taxon>Eukaryota</taxon>
        <taxon>Viridiplantae</taxon>
        <taxon>Chlorophyta</taxon>
        <taxon>core chlorophytes</taxon>
        <taxon>Chlorophyceae</taxon>
        <taxon>CS clade</taxon>
        <taxon>Chlamydomonadales</taxon>
        <taxon>Chlamydomonadaceae</taxon>
        <taxon>Chlamydomonas</taxon>
    </lineage>
</organism>
<evidence type="ECO:0000313" key="2">
    <source>
        <dbReference type="EMBL" id="PNW80112.1"/>
    </source>
</evidence>
<keyword evidence="1" id="KW-0732">Signal</keyword>
<evidence type="ECO:0000313" key="3">
    <source>
        <dbReference type="Proteomes" id="UP000006906"/>
    </source>
</evidence>
<evidence type="ECO:0000256" key="1">
    <source>
        <dbReference type="SAM" id="SignalP"/>
    </source>
</evidence>
<keyword evidence="3" id="KW-1185">Reference proteome</keyword>
<dbReference type="Gramene" id="PNW80112">
    <property type="protein sequence ID" value="PNW80112"/>
    <property type="gene ID" value="CHLRE_08g378417v5"/>
</dbReference>
<sequence length="163" mass="16189">MARHTASAKALAVVTALLALSAATAAHARKTMATVGPRRQLPTADVCSTQQPSDYCNAFFAQCATFTCSGNVVTLTLSNGGAICKDAGGYSWAACLKAGGAACGTQTNAQCSPGAATFKSPGGTYCDSGASVASWTLDAGVTQCPLTNGGNGCYAGNSGCTVW</sequence>
<protein>
    <submittedName>
        <fullName evidence="2">Uncharacterized protein</fullName>
    </submittedName>
</protein>
<dbReference type="RefSeq" id="XP_042922217.1">
    <property type="nucleotide sequence ID" value="XM_043065217.1"/>
</dbReference>
<dbReference type="AlphaFoldDB" id="A0A2K3DHV7"/>
<proteinExistence type="predicted"/>
<feature type="chain" id="PRO_5014418795" evidence="1">
    <location>
        <begin position="29"/>
        <end position="163"/>
    </location>
</feature>
<dbReference type="GeneID" id="66054485"/>
<accession>A0A2K3DHV7</accession>